<protein>
    <submittedName>
        <fullName evidence="1">Adenylate cyclase</fullName>
    </submittedName>
</protein>
<dbReference type="KEGG" id="tom:BWR18_15885"/>
<dbReference type="AlphaFoldDB" id="A0A1P8MY34"/>
<evidence type="ECO:0000313" key="1">
    <source>
        <dbReference type="EMBL" id="APX12996.1"/>
    </source>
</evidence>
<keyword evidence="2" id="KW-1185">Reference proteome</keyword>
<proteinExistence type="predicted"/>
<organism evidence="1 2">
    <name type="scientific">Tateyamaria omphalii</name>
    <dbReference type="NCBI Taxonomy" id="299262"/>
    <lineage>
        <taxon>Bacteria</taxon>
        <taxon>Pseudomonadati</taxon>
        <taxon>Pseudomonadota</taxon>
        <taxon>Alphaproteobacteria</taxon>
        <taxon>Rhodobacterales</taxon>
        <taxon>Roseobacteraceae</taxon>
        <taxon>Tateyamaria</taxon>
    </lineage>
</organism>
<sequence length="380" mass="39800">MKGCEMFYDDLPRLTVFGDVADLGHYTPLPEDWVVGVSDIVGSTDAVAAGKYKTVNMIGAAVISAQINTAGGRAFPYVFGGDGAAFAHPPEFAAEAAQALGAVQAWAQAEFGMGLRVGLYSVADIRAAGLDVAVARYAVSEGVDYAMFAGGGVSWAEAQMKAGAETVPPVPAGTQPDLTGLSCRWSHMKARNGTILSLLLSPEDGVEPDRFGTVVEAVLAEVAHLERGGHPAPPEGPGTGWPPAGATLEAHASHGGRGVAARKRQVLFETLIAWILIKTGIKLGGFDPTHYRRTVGGNADFRKFDDGLKMTIDCDAGTVSRLRSVLEDARADGIARYGIHTQDEAMMTCIVPSIMDDTHVHFIDGAAGGYTQASVELKSG</sequence>
<dbReference type="STRING" id="299262.BWR18_15885"/>
<dbReference type="InterPro" id="IPR021445">
    <property type="entry name" value="DUF3095"/>
</dbReference>
<dbReference type="OrthoDB" id="5342145at2"/>
<dbReference type="EMBL" id="CP019312">
    <property type="protein sequence ID" value="APX12996.1"/>
    <property type="molecule type" value="Genomic_DNA"/>
</dbReference>
<gene>
    <name evidence="1" type="ORF">BWR18_15885</name>
</gene>
<dbReference type="Pfam" id="PF11294">
    <property type="entry name" value="DUF3095"/>
    <property type="match status" value="1"/>
</dbReference>
<name>A0A1P8MY34_9RHOB</name>
<evidence type="ECO:0000313" key="2">
    <source>
        <dbReference type="Proteomes" id="UP000186336"/>
    </source>
</evidence>
<reference evidence="1 2" key="1">
    <citation type="submission" date="2017-01" db="EMBL/GenBank/DDBJ databases">
        <title>Complete genome of Tateyamaria omphalii DOK1-4 isolated from seawater in Dokdo.</title>
        <authorList>
            <person name="Kim J.H."/>
            <person name="Chi W.-J."/>
        </authorList>
    </citation>
    <scope>NUCLEOTIDE SEQUENCE [LARGE SCALE GENOMIC DNA]</scope>
    <source>
        <strain evidence="1 2">DOK1-4</strain>
    </source>
</reference>
<dbReference type="Proteomes" id="UP000186336">
    <property type="component" value="Chromosome"/>
</dbReference>
<accession>A0A1P8MY34</accession>